<evidence type="ECO:0000313" key="1">
    <source>
        <dbReference type="EMBL" id="VVN82350.1"/>
    </source>
</evidence>
<dbReference type="EMBL" id="CABVHP010000003">
    <property type="protein sequence ID" value="VVN82350.1"/>
    <property type="molecule type" value="Genomic_DNA"/>
</dbReference>
<sequence>MSRRALIVFFAFYLSAFLVFGLGVAQASPWIASHILLKWML</sequence>
<proteinExistence type="predicted"/>
<evidence type="ECO:0000313" key="2">
    <source>
        <dbReference type="Proteomes" id="UP000326557"/>
    </source>
</evidence>
<reference evidence="1 2" key="1">
    <citation type="submission" date="2019-09" db="EMBL/GenBank/DDBJ databases">
        <authorList>
            <person name="Chandra G."/>
            <person name="Truman W A."/>
        </authorList>
    </citation>
    <scope>NUCLEOTIDE SEQUENCE [LARGE SCALE GENOMIC DNA]</scope>
    <source>
        <strain evidence="1">PS704</strain>
    </source>
</reference>
<dbReference type="Proteomes" id="UP000326557">
    <property type="component" value="Unassembled WGS sequence"/>
</dbReference>
<organism evidence="1 2">
    <name type="scientific">Pseudomonas fluorescens</name>
    <dbReference type="NCBI Taxonomy" id="294"/>
    <lineage>
        <taxon>Bacteria</taxon>
        <taxon>Pseudomonadati</taxon>
        <taxon>Pseudomonadota</taxon>
        <taxon>Gammaproteobacteria</taxon>
        <taxon>Pseudomonadales</taxon>
        <taxon>Pseudomonadaceae</taxon>
        <taxon>Pseudomonas</taxon>
    </lineage>
</organism>
<accession>A0A5E7AVW1</accession>
<gene>
    <name evidence="1" type="ORF">PS704_01193</name>
</gene>
<name>A0A5E7AVW1_PSEFL</name>
<dbReference type="AlphaFoldDB" id="A0A5E7AVW1"/>
<protein>
    <submittedName>
        <fullName evidence="1">Uncharacterized protein</fullName>
    </submittedName>
</protein>